<keyword evidence="12 20" id="KW-0675">Receptor</keyword>
<keyword evidence="6 14" id="KW-0812">Transmembrane</keyword>
<proteinExistence type="inferred from homology"/>
<evidence type="ECO:0000256" key="5">
    <source>
        <dbReference type="ARBA" id="ARBA00022496"/>
    </source>
</evidence>
<evidence type="ECO:0000256" key="14">
    <source>
        <dbReference type="PROSITE-ProRule" id="PRU01360"/>
    </source>
</evidence>
<dbReference type="PANTHER" id="PTHR30069">
    <property type="entry name" value="TONB-DEPENDENT OUTER MEMBRANE RECEPTOR"/>
    <property type="match status" value="1"/>
</dbReference>
<dbReference type="InterPro" id="IPR037066">
    <property type="entry name" value="Plug_dom_sf"/>
</dbReference>
<name>A0ABP8H0A7_9BURK</name>
<keyword evidence="21" id="KW-1185">Reference proteome</keyword>
<keyword evidence="11 14" id="KW-0472">Membrane</keyword>
<dbReference type="InterPro" id="IPR036942">
    <property type="entry name" value="Beta-barrel_TonB_sf"/>
</dbReference>
<evidence type="ECO:0000256" key="11">
    <source>
        <dbReference type="ARBA" id="ARBA00023136"/>
    </source>
</evidence>
<accession>A0ABP8H0A7</accession>
<dbReference type="Pfam" id="PF07715">
    <property type="entry name" value="Plug"/>
    <property type="match status" value="1"/>
</dbReference>
<feature type="chain" id="PRO_5045438619" evidence="17">
    <location>
        <begin position="32"/>
        <end position="756"/>
    </location>
</feature>
<dbReference type="CDD" id="cd01347">
    <property type="entry name" value="ligand_gated_channel"/>
    <property type="match status" value="1"/>
</dbReference>
<dbReference type="SUPFAM" id="SSF56935">
    <property type="entry name" value="Porins"/>
    <property type="match status" value="1"/>
</dbReference>
<evidence type="ECO:0000256" key="15">
    <source>
        <dbReference type="PROSITE-ProRule" id="PRU10144"/>
    </source>
</evidence>
<comment type="similarity">
    <text evidence="2 14 16">Belongs to the TonB-dependent receptor family.</text>
</comment>
<dbReference type="Proteomes" id="UP001501671">
    <property type="component" value="Unassembled WGS sequence"/>
</dbReference>
<evidence type="ECO:0000256" key="7">
    <source>
        <dbReference type="ARBA" id="ARBA00022729"/>
    </source>
</evidence>
<keyword evidence="8" id="KW-0408">Iron</keyword>
<evidence type="ECO:0000313" key="20">
    <source>
        <dbReference type="EMBL" id="GAA4332524.1"/>
    </source>
</evidence>
<gene>
    <name evidence="20" type="primary">pfeA</name>
    <name evidence="20" type="ORF">GCM10023144_22660</name>
</gene>
<dbReference type="PANTHER" id="PTHR30069:SF51">
    <property type="entry name" value="FERRIENTEROBACTIN RECEPTOR"/>
    <property type="match status" value="1"/>
</dbReference>
<evidence type="ECO:0000256" key="3">
    <source>
        <dbReference type="ARBA" id="ARBA00022448"/>
    </source>
</evidence>
<evidence type="ECO:0000256" key="2">
    <source>
        <dbReference type="ARBA" id="ARBA00009810"/>
    </source>
</evidence>
<feature type="short sequence motif" description="TonB C-terminal box" evidence="15">
    <location>
        <begin position="739"/>
        <end position="756"/>
    </location>
</feature>
<reference evidence="21" key="1">
    <citation type="journal article" date="2019" name="Int. J. Syst. Evol. Microbiol.">
        <title>The Global Catalogue of Microorganisms (GCM) 10K type strain sequencing project: providing services to taxonomists for standard genome sequencing and annotation.</title>
        <authorList>
            <consortium name="The Broad Institute Genomics Platform"/>
            <consortium name="The Broad Institute Genome Sequencing Center for Infectious Disease"/>
            <person name="Wu L."/>
            <person name="Ma J."/>
        </authorList>
    </citation>
    <scope>NUCLEOTIDE SEQUENCE [LARGE SCALE GENOMIC DNA]</scope>
    <source>
        <strain evidence="21">JCM 17666</strain>
    </source>
</reference>
<evidence type="ECO:0000256" key="16">
    <source>
        <dbReference type="RuleBase" id="RU003357"/>
    </source>
</evidence>
<keyword evidence="5" id="KW-0410">Iron transport</keyword>
<evidence type="ECO:0000256" key="9">
    <source>
        <dbReference type="ARBA" id="ARBA00023065"/>
    </source>
</evidence>
<dbReference type="Pfam" id="PF00593">
    <property type="entry name" value="TonB_dep_Rec_b-barrel"/>
    <property type="match status" value="1"/>
</dbReference>
<dbReference type="NCBIfam" id="TIGR01783">
    <property type="entry name" value="TonB-siderophor"/>
    <property type="match status" value="1"/>
</dbReference>
<feature type="signal peptide" evidence="17">
    <location>
        <begin position="1"/>
        <end position="31"/>
    </location>
</feature>
<dbReference type="EMBL" id="BAABFO010000009">
    <property type="protein sequence ID" value="GAA4332524.1"/>
    <property type="molecule type" value="Genomic_DNA"/>
</dbReference>
<keyword evidence="13 14" id="KW-0998">Cell outer membrane</keyword>
<evidence type="ECO:0000256" key="8">
    <source>
        <dbReference type="ARBA" id="ARBA00023004"/>
    </source>
</evidence>
<comment type="caution">
    <text evidence="20">The sequence shown here is derived from an EMBL/GenBank/DDBJ whole genome shotgun (WGS) entry which is preliminary data.</text>
</comment>
<keyword evidence="10 16" id="KW-0798">TonB box</keyword>
<evidence type="ECO:0000256" key="4">
    <source>
        <dbReference type="ARBA" id="ARBA00022452"/>
    </source>
</evidence>
<evidence type="ECO:0000256" key="6">
    <source>
        <dbReference type="ARBA" id="ARBA00022692"/>
    </source>
</evidence>
<evidence type="ECO:0000313" key="21">
    <source>
        <dbReference type="Proteomes" id="UP001501671"/>
    </source>
</evidence>
<evidence type="ECO:0000259" key="19">
    <source>
        <dbReference type="Pfam" id="PF07715"/>
    </source>
</evidence>
<dbReference type="InterPro" id="IPR012910">
    <property type="entry name" value="Plug_dom"/>
</dbReference>
<keyword evidence="4 14" id="KW-1134">Transmembrane beta strand</keyword>
<dbReference type="InterPro" id="IPR010917">
    <property type="entry name" value="TonB_rcpt_CS"/>
</dbReference>
<dbReference type="InterPro" id="IPR039426">
    <property type="entry name" value="TonB-dep_rcpt-like"/>
</dbReference>
<dbReference type="InterPro" id="IPR010105">
    <property type="entry name" value="TonB_sidphr_rcpt"/>
</dbReference>
<keyword evidence="3 14" id="KW-0813">Transport</keyword>
<sequence length="756" mass="81891">MSRSRRSSPLSCRGPALLAAGLAGAGFGAQAQTPAQPAPAAELAPVTVTAEEELKQSLGVSVITAEDLAQRPPVNDISEILRTMPGVNLTGNSASGQRGNNRQIDIRGMGPENTLILIDGKPVTSRNSVRYGWRGERDSRGDTNWVPADQIERIEVLRGPAAARYGNGAAGGVVNIITKKPGDRIGGSATVYFNMPQHSEEGNTKRMSFGLNGPLSDRLSFRLYGNVAKTDADAFDINKDHASTRLGANAASFPAGREGVRNRDLDGTLTWKLLPGQEVDFGASYSRQGNIYAGDTQNTNTNAEVQRQLGSETNRLYRQAYSITHRGHWNDATDTLAYLQYERTRNTRLLEGLAGGTEGAFNDPTNPAIADGGFGDIDLRTVTAHAELNRRFKLGGVDQVGTFGLEWVQSKLEDNASDLKARNPQAQVPAPPTPYQPTAKAQIFSAFAEDNIYLTDRLTATPGLRFDHHDQYGPNWSPALNLSYALTSAWTIKGGVARAYKAPNLYQGNTGYTLYSAGNGCWGGLAGCFLMGNDDLKPETSINKEIGVQYARGGLLGSLAYFRNDYRNKVDAGHDVVGTQAGRAVFQWENVPKAVTEGLEGNLTLPLARSLTWTTNFTYMFQSKNKSTGERLSTIPEYTVNSSLSWQADERFSALATFTWYGTQKPQKYDYYGNPVTGSAADEVDPYVLLGVSGTYRVNRSLRLTAGIDNLLDKRLFRRGNAAGVNVGTPNEIAGAGAYTYNQPGRTFYVSMTASF</sequence>
<evidence type="ECO:0000256" key="10">
    <source>
        <dbReference type="ARBA" id="ARBA00023077"/>
    </source>
</evidence>
<dbReference type="Gene3D" id="2.170.130.10">
    <property type="entry name" value="TonB-dependent receptor, plug domain"/>
    <property type="match status" value="1"/>
</dbReference>
<dbReference type="RefSeq" id="WP_345249407.1">
    <property type="nucleotide sequence ID" value="NZ_BAABFO010000009.1"/>
</dbReference>
<feature type="domain" description="TonB-dependent receptor-like beta-barrel" evidence="18">
    <location>
        <begin position="281"/>
        <end position="711"/>
    </location>
</feature>
<evidence type="ECO:0000256" key="13">
    <source>
        <dbReference type="ARBA" id="ARBA00023237"/>
    </source>
</evidence>
<feature type="domain" description="TonB-dependent receptor plug" evidence="19">
    <location>
        <begin position="59"/>
        <end position="173"/>
    </location>
</feature>
<dbReference type="PROSITE" id="PS52016">
    <property type="entry name" value="TONB_DEPENDENT_REC_3"/>
    <property type="match status" value="1"/>
</dbReference>
<dbReference type="Gene3D" id="2.40.170.20">
    <property type="entry name" value="TonB-dependent receptor, beta-barrel domain"/>
    <property type="match status" value="1"/>
</dbReference>
<evidence type="ECO:0000256" key="17">
    <source>
        <dbReference type="SAM" id="SignalP"/>
    </source>
</evidence>
<dbReference type="InterPro" id="IPR058134">
    <property type="entry name" value="PirA/FepA/PfeA"/>
</dbReference>
<keyword evidence="7 17" id="KW-0732">Signal</keyword>
<keyword evidence="9" id="KW-0406">Ion transport</keyword>
<evidence type="ECO:0000256" key="12">
    <source>
        <dbReference type="ARBA" id="ARBA00023170"/>
    </source>
</evidence>
<evidence type="ECO:0000256" key="1">
    <source>
        <dbReference type="ARBA" id="ARBA00004571"/>
    </source>
</evidence>
<dbReference type="InterPro" id="IPR000531">
    <property type="entry name" value="Beta-barrel_TonB"/>
</dbReference>
<comment type="subcellular location">
    <subcellularLocation>
        <location evidence="1 14">Cell outer membrane</location>
        <topology evidence="1 14">Multi-pass membrane protein</topology>
    </subcellularLocation>
</comment>
<protein>
    <submittedName>
        <fullName evidence="20">Siderophore enterobactin receptor PfeA</fullName>
    </submittedName>
</protein>
<organism evidence="20 21">
    <name type="scientific">Pigmentiphaga soli</name>
    <dbReference type="NCBI Taxonomy" id="1007095"/>
    <lineage>
        <taxon>Bacteria</taxon>
        <taxon>Pseudomonadati</taxon>
        <taxon>Pseudomonadota</taxon>
        <taxon>Betaproteobacteria</taxon>
        <taxon>Burkholderiales</taxon>
        <taxon>Alcaligenaceae</taxon>
        <taxon>Pigmentiphaga</taxon>
    </lineage>
</organism>
<evidence type="ECO:0000259" key="18">
    <source>
        <dbReference type="Pfam" id="PF00593"/>
    </source>
</evidence>
<dbReference type="NCBIfam" id="NF010048">
    <property type="entry name" value="PRK13524.1"/>
    <property type="match status" value="1"/>
</dbReference>
<dbReference type="PROSITE" id="PS01156">
    <property type="entry name" value="TONB_DEPENDENT_REC_2"/>
    <property type="match status" value="1"/>
</dbReference>
<dbReference type="NCBIfam" id="NF010051">
    <property type="entry name" value="PRK13528.1"/>
    <property type="match status" value="1"/>
</dbReference>